<gene>
    <name evidence="1" type="ORF">SAMN04487926_103468</name>
</gene>
<evidence type="ECO:0000313" key="1">
    <source>
        <dbReference type="EMBL" id="SDH30324.1"/>
    </source>
</evidence>
<name>A0A7Z7B2X7_9BURK</name>
<accession>A0A7Z7B2X7</accession>
<sequence length="42" mass="4999">MAWDDEIPRRDIRERHKAGLPGLSRESGQSFESLYLIARWRV</sequence>
<protein>
    <submittedName>
        <fullName evidence="1">Uncharacterized protein</fullName>
    </submittedName>
</protein>
<dbReference type="AlphaFoldDB" id="A0A7Z7B2X7"/>
<keyword evidence="2" id="KW-1185">Reference proteome</keyword>
<dbReference type="Proteomes" id="UP000198900">
    <property type="component" value="Unassembled WGS sequence"/>
</dbReference>
<reference evidence="1" key="1">
    <citation type="submission" date="2016-10" db="EMBL/GenBank/DDBJ databases">
        <authorList>
            <person name="Varghese N."/>
            <person name="Submissions S."/>
        </authorList>
    </citation>
    <scope>NUCLEOTIDE SEQUENCE [LARGE SCALE GENOMIC DNA]</scope>
    <source>
        <strain evidence="1">YR281</strain>
    </source>
</reference>
<evidence type="ECO:0000313" key="2">
    <source>
        <dbReference type="Proteomes" id="UP000198900"/>
    </source>
</evidence>
<dbReference type="EMBL" id="FNDI01000003">
    <property type="protein sequence ID" value="SDH30324.1"/>
    <property type="molecule type" value="Genomic_DNA"/>
</dbReference>
<proteinExistence type="predicted"/>
<organism evidence="1 2">
    <name type="scientific">Paraburkholderia steynii</name>
    <dbReference type="NCBI Taxonomy" id="1245441"/>
    <lineage>
        <taxon>Bacteria</taxon>
        <taxon>Pseudomonadati</taxon>
        <taxon>Pseudomonadota</taxon>
        <taxon>Betaproteobacteria</taxon>
        <taxon>Burkholderiales</taxon>
        <taxon>Burkholderiaceae</taxon>
        <taxon>Paraburkholderia</taxon>
    </lineage>
</organism>
<dbReference type="RefSeq" id="WP_279634444.1">
    <property type="nucleotide sequence ID" value="NZ_FNDI01000003.1"/>
</dbReference>
<comment type="caution">
    <text evidence="1">The sequence shown here is derived from an EMBL/GenBank/DDBJ whole genome shotgun (WGS) entry which is preliminary data.</text>
</comment>